<dbReference type="Gene3D" id="1.10.287.470">
    <property type="entry name" value="Helix hairpin bin"/>
    <property type="match status" value="1"/>
</dbReference>
<dbReference type="EMBL" id="JACJRF010000002">
    <property type="protein sequence ID" value="MBD2342810.1"/>
    <property type="molecule type" value="Genomic_DNA"/>
</dbReference>
<dbReference type="RefSeq" id="WP_190405298.1">
    <property type="nucleotide sequence ID" value="NZ_JACJRF010000002.1"/>
</dbReference>
<keyword evidence="4" id="KW-1133">Transmembrane helix</keyword>
<dbReference type="PANTHER" id="PTHR32347">
    <property type="entry name" value="EFFLUX SYSTEM COMPONENT YKNX-RELATED"/>
    <property type="match status" value="1"/>
</dbReference>
<name>A0ABR8CL15_9NOST</name>
<dbReference type="PANTHER" id="PTHR32347:SF27">
    <property type="entry name" value="RND EFFLUX PUMP MEMBRANE FUSION PROTEIN BARREL-SANDWICH DOMAIN-CONTAINING PROTEIN"/>
    <property type="match status" value="1"/>
</dbReference>
<protein>
    <submittedName>
        <fullName evidence="5">ABC exporter membrane fusion protein</fullName>
    </submittedName>
</protein>
<dbReference type="Gene3D" id="2.40.30.170">
    <property type="match status" value="1"/>
</dbReference>
<dbReference type="InterPro" id="IPR050465">
    <property type="entry name" value="UPF0194_transport"/>
</dbReference>
<accession>A0ABR8CL15</accession>
<keyword evidence="2 3" id="KW-0175">Coiled coil</keyword>
<dbReference type="Proteomes" id="UP000607281">
    <property type="component" value="Unassembled WGS sequence"/>
</dbReference>
<keyword evidence="4" id="KW-0472">Membrane</keyword>
<evidence type="ECO:0000313" key="5">
    <source>
        <dbReference type="EMBL" id="MBD2342810.1"/>
    </source>
</evidence>
<comment type="caution">
    <text evidence="5">The sequence shown here is derived from an EMBL/GenBank/DDBJ whole genome shotgun (WGS) entry which is preliminary data.</text>
</comment>
<evidence type="ECO:0000313" key="6">
    <source>
        <dbReference type="Proteomes" id="UP000607281"/>
    </source>
</evidence>
<comment type="subcellular location">
    <subcellularLocation>
        <location evidence="1">Cell envelope</location>
    </subcellularLocation>
</comment>
<feature type="coiled-coil region" evidence="3">
    <location>
        <begin position="177"/>
        <end position="301"/>
    </location>
</feature>
<evidence type="ECO:0000256" key="1">
    <source>
        <dbReference type="ARBA" id="ARBA00004196"/>
    </source>
</evidence>
<gene>
    <name evidence="5" type="ORF">H6G18_01435</name>
</gene>
<sequence length="438" mass="47682">MKIPLAFKPTGWAKTGVLMTAALITGAVITYHLLRLQSATSSPPVISQTVDATPTSVAATGYLEPQGEVIKISAPAFMEGAKVQKLFVKQGDQVNTGQVLAILDNHDRLQAALQQARTQVRVAEARLLQVKAGAKRGDINAQDARFGRTQAELQGQIATQRATIASLKAKLSGESSAQKATIERINAELQIARLNCDRYESLYQQGAVPEQQRDSFCLQQNTTRETLKEAQANLERIISTNEEQIAEAQANLERTVATNRQQIQEAKATLNSVAEVRPVDVRLAQSELESAKASVQQAQAQFDMAFVRSPRNSRVLKIQTWPGELVGNDGIVELGKTDQMYVKAEVYETDITRVRADQTATIKAQGVVDELTGTVDEIGWKISTKNALGTDPVADADARVVEVKIRLDQESSAKVANLTNLQVNVIINTGDSQVSQRN</sequence>
<proteinExistence type="predicted"/>
<evidence type="ECO:0000256" key="2">
    <source>
        <dbReference type="ARBA" id="ARBA00023054"/>
    </source>
</evidence>
<evidence type="ECO:0000256" key="4">
    <source>
        <dbReference type="SAM" id="Phobius"/>
    </source>
</evidence>
<dbReference type="SUPFAM" id="SSF111369">
    <property type="entry name" value="HlyD-like secretion proteins"/>
    <property type="match status" value="2"/>
</dbReference>
<feature type="transmembrane region" description="Helical" evidence="4">
    <location>
        <begin position="12"/>
        <end position="34"/>
    </location>
</feature>
<reference evidence="5 6" key="1">
    <citation type="journal article" date="2020" name="ISME J.">
        <title>Comparative genomics reveals insights into cyanobacterial evolution and habitat adaptation.</title>
        <authorList>
            <person name="Chen M.Y."/>
            <person name="Teng W.K."/>
            <person name="Zhao L."/>
            <person name="Hu C.X."/>
            <person name="Zhou Y.K."/>
            <person name="Han B.P."/>
            <person name="Song L.R."/>
            <person name="Shu W.S."/>
        </authorList>
    </citation>
    <scope>NUCLEOTIDE SEQUENCE [LARGE SCALE GENOMIC DNA]</scope>
    <source>
        <strain evidence="5 6">FACHB-260</strain>
    </source>
</reference>
<dbReference type="InterPro" id="IPR014315">
    <property type="entry name" value="ABC_heterocyst_DevB"/>
</dbReference>
<dbReference type="NCBIfam" id="TIGR02971">
    <property type="entry name" value="heterocyst_DevB"/>
    <property type="match status" value="1"/>
</dbReference>
<keyword evidence="6" id="KW-1185">Reference proteome</keyword>
<dbReference type="Gene3D" id="2.40.50.100">
    <property type="match status" value="1"/>
</dbReference>
<evidence type="ECO:0000256" key="3">
    <source>
        <dbReference type="SAM" id="Coils"/>
    </source>
</evidence>
<organism evidence="5 6">
    <name type="scientific">Anabaena subtropica FACHB-260</name>
    <dbReference type="NCBI Taxonomy" id="2692884"/>
    <lineage>
        <taxon>Bacteria</taxon>
        <taxon>Bacillati</taxon>
        <taxon>Cyanobacteriota</taxon>
        <taxon>Cyanophyceae</taxon>
        <taxon>Nostocales</taxon>
        <taxon>Nostocaceae</taxon>
        <taxon>Anabaena</taxon>
    </lineage>
</organism>
<keyword evidence="4" id="KW-0812">Transmembrane</keyword>